<evidence type="ECO:0000256" key="1">
    <source>
        <dbReference type="SAM" id="MobiDB-lite"/>
    </source>
</evidence>
<feature type="compositionally biased region" description="Acidic residues" evidence="1">
    <location>
        <begin position="413"/>
        <end position="423"/>
    </location>
</feature>
<accession>A0A8H5NYG9</accession>
<gene>
    <name evidence="2" type="ORF">FSUBG_13438</name>
</gene>
<proteinExistence type="predicted"/>
<dbReference type="AlphaFoldDB" id="A0A8H5NYG9"/>
<dbReference type="Proteomes" id="UP000547976">
    <property type="component" value="Unassembled WGS sequence"/>
</dbReference>
<comment type="caution">
    <text evidence="2">The sequence shown here is derived from an EMBL/GenBank/DDBJ whole genome shotgun (WGS) entry which is preliminary data.</text>
</comment>
<protein>
    <submittedName>
        <fullName evidence="2">Uncharacterized protein</fullName>
    </submittedName>
</protein>
<reference evidence="2 3" key="1">
    <citation type="submission" date="2020-05" db="EMBL/GenBank/DDBJ databases">
        <title>Identification and distribution of gene clusters putatively required for synthesis of sphingolipid metabolism inhibitors in phylogenetically diverse species of the filamentous fungus Fusarium.</title>
        <authorList>
            <person name="Kim H.-S."/>
            <person name="Busman M."/>
            <person name="Brown D.W."/>
            <person name="Divon H."/>
            <person name="Uhlig S."/>
            <person name="Proctor R.H."/>
        </authorList>
    </citation>
    <scope>NUCLEOTIDE SEQUENCE [LARGE SCALE GENOMIC DNA]</scope>
    <source>
        <strain evidence="2 3">NRRL 66333</strain>
    </source>
</reference>
<feature type="region of interest" description="Disordered" evidence="1">
    <location>
        <begin position="1"/>
        <end position="36"/>
    </location>
</feature>
<evidence type="ECO:0000313" key="2">
    <source>
        <dbReference type="EMBL" id="KAF5580285.1"/>
    </source>
</evidence>
<feature type="compositionally biased region" description="Polar residues" evidence="1">
    <location>
        <begin position="676"/>
        <end position="696"/>
    </location>
</feature>
<organism evidence="2 3">
    <name type="scientific">Gibberella subglutinans</name>
    <name type="common">Fusarium subglutinans</name>
    <dbReference type="NCBI Taxonomy" id="42677"/>
    <lineage>
        <taxon>Eukaryota</taxon>
        <taxon>Fungi</taxon>
        <taxon>Dikarya</taxon>
        <taxon>Ascomycota</taxon>
        <taxon>Pezizomycotina</taxon>
        <taxon>Sordariomycetes</taxon>
        <taxon>Hypocreomycetidae</taxon>
        <taxon>Hypocreales</taxon>
        <taxon>Nectriaceae</taxon>
        <taxon>Fusarium</taxon>
        <taxon>Fusarium fujikuroi species complex</taxon>
    </lineage>
</organism>
<feature type="compositionally biased region" description="Polar residues" evidence="1">
    <location>
        <begin position="368"/>
        <end position="389"/>
    </location>
</feature>
<keyword evidence="3" id="KW-1185">Reference proteome</keyword>
<evidence type="ECO:0000313" key="3">
    <source>
        <dbReference type="Proteomes" id="UP000547976"/>
    </source>
</evidence>
<dbReference type="OrthoDB" id="4754366at2759"/>
<feature type="region of interest" description="Disordered" evidence="1">
    <location>
        <begin position="574"/>
        <end position="726"/>
    </location>
</feature>
<name>A0A8H5NYG9_GIBSU</name>
<dbReference type="RefSeq" id="XP_036531108.1">
    <property type="nucleotide sequence ID" value="XM_036678329.1"/>
</dbReference>
<sequence length="780" mass="88381">MSNAQNKRAAQPHQDEPAKKRGRPSKAALDSMVPADSMSRVQAREMLERHPELNYSSQDEPSFYDELVPWPKKHDWSDKDNTAVDREWNRSEVKKESSKALNTCQYAALYLLFKISLRLYRTTPIALLSPVYGLRYQPVSKVANRWIMAGTFCETLSGIMVHPCWEEDTASLAIALGWAVICRLDSRTAWEVSVEVSCPVIQRTFDKIQGYGQKSLDKSYHDLHKAERERASARGESLSWHSDILYALGEAVPKEQKKRPDEDSEYFRVFGRNVLPVTKWDLDVLAQVVNSMDFEPQWNYGTQEALLAWKIEVSRSRDESRTELPRQERLSLIYQWVHLSIFRHIRLLDRQLSPSQGTEETDADDSQNSDPASSSDDTGSHQETSSPQQMRRVSAVDDSSRRPKRRRQRIVEDSGDEDSSDEEYVGLRRLPIIRHGRDVNDAEEEHTATVRPDVSDARPLPEVESGVDDDMTNIFDDGLNLDFDGFVPHVTEEVDECGPYGPTLAESFPPGRRASPVYASLREKKMLSELSELRKENKELRDGQKQLQDLFTEGQKEQKQLILDMKLQLDSMQSELSQLRQSKEAPNQGAVVQSHPERLRPPGATVIDPRGATNSPELGTDPSAPRNDVRIVQETINPKPAEEDITPEPPVPKRKTPEPERSEQQATDAPEVIQNAPEQNASKQKTPEPEQSQQQDDTVEVEHLEQLSDQSRQALAPRAGVKVSSQNLTKDVLRGLAQRPVKKERRIGSMTGLVSGQTPISGVQRDIFKTPRTKVLKIIK</sequence>
<dbReference type="GeneID" id="59313047"/>
<feature type="region of interest" description="Disordered" evidence="1">
    <location>
        <begin position="353"/>
        <end position="423"/>
    </location>
</feature>
<dbReference type="EMBL" id="JAAOAV010000342">
    <property type="protein sequence ID" value="KAF5580285.1"/>
    <property type="molecule type" value="Genomic_DNA"/>
</dbReference>